<dbReference type="RefSeq" id="WP_174497727.1">
    <property type="nucleotide sequence ID" value="NZ_CADDWK010000018.1"/>
</dbReference>
<keyword evidence="3" id="KW-0132">Cell division</keyword>
<gene>
    <name evidence="3" type="ORF">HNQ94_003752</name>
</gene>
<comment type="caution">
    <text evidence="3">The sequence shown here is derived from an EMBL/GenBank/DDBJ whole genome shotgun (WGS) entry which is preliminary data.</text>
</comment>
<evidence type="ECO:0000256" key="2">
    <source>
        <dbReference type="SAM" id="Phobius"/>
    </source>
</evidence>
<evidence type="ECO:0000313" key="3">
    <source>
        <dbReference type="EMBL" id="MBB6455255.1"/>
    </source>
</evidence>
<keyword evidence="2" id="KW-0812">Transmembrane</keyword>
<keyword evidence="1" id="KW-0175">Coiled coil</keyword>
<dbReference type="PANTHER" id="PTHR40027:SF1">
    <property type="entry name" value="CELL DIVISION PROTEIN DIVIC"/>
    <property type="match status" value="1"/>
</dbReference>
<keyword evidence="2" id="KW-0472">Membrane</keyword>
<dbReference type="Pfam" id="PF04977">
    <property type="entry name" value="DivIC"/>
    <property type="match status" value="1"/>
</dbReference>
<evidence type="ECO:0000256" key="1">
    <source>
        <dbReference type="SAM" id="Coils"/>
    </source>
</evidence>
<keyword evidence="2" id="KW-1133">Transmembrane helix</keyword>
<feature type="transmembrane region" description="Helical" evidence="2">
    <location>
        <begin position="37"/>
        <end position="56"/>
    </location>
</feature>
<protein>
    <submittedName>
        <fullName evidence="3">Cell division protein DivIC</fullName>
    </submittedName>
</protein>
<evidence type="ECO:0000313" key="4">
    <source>
        <dbReference type="Proteomes" id="UP000581688"/>
    </source>
</evidence>
<dbReference type="AlphaFoldDB" id="A0A841QA57"/>
<name>A0A841QA57_9BACI</name>
<dbReference type="Proteomes" id="UP000581688">
    <property type="component" value="Unassembled WGS sequence"/>
</dbReference>
<proteinExistence type="predicted"/>
<dbReference type="GO" id="GO:0051301">
    <property type="term" value="P:cell division"/>
    <property type="evidence" value="ECO:0007669"/>
    <property type="project" value="UniProtKB-KW"/>
</dbReference>
<reference evidence="3 4" key="1">
    <citation type="submission" date="2020-08" db="EMBL/GenBank/DDBJ databases">
        <title>Genomic Encyclopedia of Type Strains, Phase IV (KMG-IV): sequencing the most valuable type-strain genomes for metagenomic binning, comparative biology and taxonomic classification.</title>
        <authorList>
            <person name="Goeker M."/>
        </authorList>
    </citation>
    <scope>NUCLEOTIDE SEQUENCE [LARGE SCALE GENOMIC DNA]</scope>
    <source>
        <strain evidence="3 4">DSM 19612</strain>
    </source>
</reference>
<dbReference type="EMBL" id="JACHGH010000017">
    <property type="protein sequence ID" value="MBB6455255.1"/>
    <property type="molecule type" value="Genomic_DNA"/>
</dbReference>
<organism evidence="3 4">
    <name type="scientific">Salirhabdus euzebyi</name>
    <dbReference type="NCBI Taxonomy" id="394506"/>
    <lineage>
        <taxon>Bacteria</taxon>
        <taxon>Bacillati</taxon>
        <taxon>Bacillota</taxon>
        <taxon>Bacilli</taxon>
        <taxon>Bacillales</taxon>
        <taxon>Bacillaceae</taxon>
        <taxon>Salirhabdus</taxon>
    </lineage>
</organism>
<feature type="coiled-coil region" evidence="1">
    <location>
        <begin position="62"/>
        <end position="96"/>
    </location>
</feature>
<dbReference type="PANTHER" id="PTHR40027">
    <property type="entry name" value="CELL DIVISION PROTEIN DIVIC"/>
    <property type="match status" value="1"/>
</dbReference>
<keyword evidence="4" id="KW-1185">Reference proteome</keyword>
<keyword evidence="3" id="KW-0131">Cell cycle</keyword>
<dbReference type="InterPro" id="IPR007060">
    <property type="entry name" value="FtsL/DivIC"/>
</dbReference>
<accession>A0A841QA57</accession>
<sequence>MNPDRNRVTKLDSNYVRKYDAFLERQKKRKKRVYRRLTLFVIIVLSVFGYLVTYHIKQRALYEEKKDHYEQLKVDMSNLKEEEQDLREEISLLKDTDYVLQIARKDYFLSKEGEIIFKLPDDRSSY</sequence>
<dbReference type="InterPro" id="IPR039076">
    <property type="entry name" value="DivIC"/>
</dbReference>